<feature type="region of interest" description="Disordered" evidence="1">
    <location>
        <begin position="1"/>
        <end position="43"/>
    </location>
</feature>
<evidence type="ECO:0000256" key="1">
    <source>
        <dbReference type="SAM" id="MobiDB-lite"/>
    </source>
</evidence>
<evidence type="ECO:0000313" key="4">
    <source>
        <dbReference type="Proteomes" id="UP000189796"/>
    </source>
</evidence>
<evidence type="ECO:0000313" key="3">
    <source>
        <dbReference type="EMBL" id="SHG19200.1"/>
    </source>
</evidence>
<dbReference type="EMBL" id="LT670817">
    <property type="protein sequence ID" value="SHG19200.1"/>
    <property type="molecule type" value="Genomic_DNA"/>
</dbReference>
<dbReference type="RefSeq" id="WP_197689268.1">
    <property type="nucleotide sequence ID" value="NZ_LT670817.1"/>
</dbReference>
<gene>
    <name evidence="3" type="ORF">SAMN05443248_0628</name>
</gene>
<accession>A0A1M5HTC1</accession>
<protein>
    <recommendedName>
        <fullName evidence="2">PatG C-terminal domain-containing protein</fullName>
    </recommendedName>
</protein>
<organism evidence="3 4">
    <name type="scientific">Bradyrhizobium erythrophlei</name>
    <dbReference type="NCBI Taxonomy" id="1437360"/>
    <lineage>
        <taxon>Bacteria</taxon>
        <taxon>Pseudomonadati</taxon>
        <taxon>Pseudomonadota</taxon>
        <taxon>Alphaproteobacteria</taxon>
        <taxon>Hyphomicrobiales</taxon>
        <taxon>Nitrobacteraceae</taxon>
        <taxon>Bradyrhizobium</taxon>
    </lineage>
</organism>
<name>A0A1M5HTC1_9BRAD</name>
<evidence type="ECO:0000259" key="2">
    <source>
        <dbReference type="Pfam" id="PF18065"/>
    </source>
</evidence>
<dbReference type="InterPro" id="IPR040636">
    <property type="entry name" value="PatG_C"/>
</dbReference>
<feature type="domain" description="PatG C-terminal" evidence="2">
    <location>
        <begin position="219"/>
        <end position="327"/>
    </location>
</feature>
<proteinExistence type="predicted"/>
<feature type="compositionally biased region" description="Basic and acidic residues" evidence="1">
    <location>
        <begin position="1"/>
        <end position="21"/>
    </location>
</feature>
<dbReference type="AlphaFoldDB" id="A0A1M5HTC1"/>
<dbReference type="Proteomes" id="UP000189796">
    <property type="component" value="Chromosome I"/>
</dbReference>
<sequence>MEQSETRENAAVESGKARETASAKSTAAAVNAVEPRQASPAVVPAKPMAGALPAQMGPMPCPTCGGAGTEGAAMMTSYVYALGDQIEARYPLASIEKEMAQATGRTETAGRTDQQAFHQVLSRRENRYLARQMCWVLMIQGLETYILVPRDPADIDLLCSAIEPHDSPWISLVIGTRGPIAPAEFCNGLMIPIVFLDQLYTFSHESLIEAIPRPEGADAQQFGAASRELFDRIMQMTDNAGATDEHRALNYLAARYPAIYAKAAEEFAGNFSLSAVEVRPSPLSGARRLVDAIFHYTNRNTDFTEKFFVRCDVTEAFPYLVTKLSPYYDR</sequence>
<feature type="compositionally biased region" description="Low complexity" evidence="1">
    <location>
        <begin position="22"/>
        <end position="34"/>
    </location>
</feature>
<dbReference type="Pfam" id="PF18065">
    <property type="entry name" value="PatG_C"/>
    <property type="match status" value="1"/>
</dbReference>
<reference evidence="3 4" key="1">
    <citation type="submission" date="2016-11" db="EMBL/GenBank/DDBJ databases">
        <authorList>
            <person name="Jaros S."/>
            <person name="Januszkiewicz K."/>
            <person name="Wedrychowicz H."/>
        </authorList>
    </citation>
    <scope>NUCLEOTIDE SEQUENCE [LARGE SCALE GENOMIC DNA]</scope>
    <source>
        <strain evidence="3 4">GAS138</strain>
    </source>
</reference>